<comment type="domain">
    <text evidence="11">Consists of 3 domains; the N-terminus binds the ribosome, the middle domain has PPIase activity, while the C-terminus has intrinsic chaperone activity on its own.</text>
</comment>
<name>A0ABT0PBG4_9GAMM</name>
<evidence type="ECO:0000256" key="11">
    <source>
        <dbReference type="HAMAP-Rule" id="MF_00303"/>
    </source>
</evidence>
<dbReference type="PANTHER" id="PTHR30560:SF3">
    <property type="entry name" value="TRIGGER FACTOR-LIKE PROTEIN TIG, CHLOROPLASTIC"/>
    <property type="match status" value="1"/>
</dbReference>
<evidence type="ECO:0000256" key="12">
    <source>
        <dbReference type="PROSITE-ProRule" id="PRU00277"/>
    </source>
</evidence>
<dbReference type="InterPro" id="IPR008880">
    <property type="entry name" value="Trigger_fac_C"/>
</dbReference>
<dbReference type="EC" id="5.2.1.8" evidence="3 11"/>
<reference evidence="15 16" key="1">
    <citation type="submission" date="2022-05" db="EMBL/GenBank/DDBJ databases">
        <authorList>
            <person name="Park J.-S."/>
        </authorList>
    </citation>
    <scope>NUCLEOTIDE SEQUENCE [LARGE SCALE GENOMIC DNA]</scope>
    <source>
        <strain evidence="15 16">2012CJ34-2</strain>
    </source>
</reference>
<keyword evidence="11" id="KW-0963">Cytoplasm</keyword>
<dbReference type="Gene3D" id="3.10.50.40">
    <property type="match status" value="1"/>
</dbReference>
<comment type="similarity">
    <text evidence="2 11 13">Belongs to the FKBP-type PPIase family. Tig subfamily.</text>
</comment>
<dbReference type="Proteomes" id="UP001203338">
    <property type="component" value="Unassembled WGS sequence"/>
</dbReference>
<keyword evidence="9 11" id="KW-0131">Cell cycle</keyword>
<keyword evidence="16" id="KW-1185">Reference proteome</keyword>
<dbReference type="InterPro" id="IPR027304">
    <property type="entry name" value="Trigger_fact/SurA_dom_sf"/>
</dbReference>
<dbReference type="PANTHER" id="PTHR30560">
    <property type="entry name" value="TRIGGER FACTOR CHAPERONE AND PEPTIDYL-PROLYL CIS/TRANS ISOMERASE"/>
    <property type="match status" value="1"/>
</dbReference>
<sequence length="448" mass="49786">MQVSLETTSGLERRLTIIVPAETVDVQVDKRLKDMGKRVKLDGFRPGKVPFKVVKRRYGQGARQEVLGEVIQSSYTQAVIKEELHPAGAPRIEPKVMDEGADLEFVAIVEVYPEIELGDFSNIFVEKPVAEVAEDDVSKMLETLREQSKTFEEVEEGTVAELGDQVVIDFKGSVDGEEFEGGAAENQDLELGSGRMIPGFEDGIVGMKSGEQKDITVTFPEDYQAENLKGKEAVFAINLKAVKKGALPELDEAFFERYGVKEGGEEAFRAEITKNMGRELRQAVKTKVKNQVMDGLLSIHEVELPAALVDQEIDRLREQAVQQFGGQGMQADQLPAEIFRAEAEKRVRLGLIVGEVVKAKELKADDNRVREMIEEIASAYQEPQQVVDWYYGNEQQLSQVQYVVLEEQVVDTILEAAQVSEKTCGYEEAIKPAPAKKEEGAEEGKTEA</sequence>
<evidence type="ECO:0000256" key="10">
    <source>
        <dbReference type="ARBA" id="ARBA00029986"/>
    </source>
</evidence>
<comment type="subcellular location">
    <subcellularLocation>
        <location evidence="11">Cytoplasm</location>
    </subcellularLocation>
    <text evidence="11">About half TF is bound to the ribosome near the polypeptide exit tunnel while the other half is free in the cytoplasm.</text>
</comment>
<comment type="caution">
    <text evidence="15">The sequence shown here is derived from an EMBL/GenBank/DDBJ whole genome shotgun (WGS) entry which is preliminary data.</text>
</comment>
<dbReference type="Pfam" id="PF00254">
    <property type="entry name" value="FKBP_C"/>
    <property type="match status" value="1"/>
</dbReference>
<dbReference type="RefSeq" id="WP_249697561.1">
    <property type="nucleotide sequence ID" value="NZ_JAMFLX010000002.1"/>
</dbReference>
<evidence type="ECO:0000256" key="9">
    <source>
        <dbReference type="ARBA" id="ARBA00023306"/>
    </source>
</evidence>
<keyword evidence="5 11" id="KW-0132">Cell division</keyword>
<dbReference type="Pfam" id="PF05698">
    <property type="entry name" value="Trigger_C"/>
    <property type="match status" value="1"/>
</dbReference>
<dbReference type="InterPro" id="IPR037041">
    <property type="entry name" value="Trigger_fac_C_sf"/>
</dbReference>
<evidence type="ECO:0000256" key="6">
    <source>
        <dbReference type="ARBA" id="ARBA00023110"/>
    </source>
</evidence>
<comment type="catalytic activity">
    <reaction evidence="1 11 12">
        <text>[protein]-peptidylproline (omega=180) = [protein]-peptidylproline (omega=0)</text>
        <dbReference type="Rhea" id="RHEA:16237"/>
        <dbReference type="Rhea" id="RHEA-COMP:10747"/>
        <dbReference type="Rhea" id="RHEA-COMP:10748"/>
        <dbReference type="ChEBI" id="CHEBI:83833"/>
        <dbReference type="ChEBI" id="CHEBI:83834"/>
        <dbReference type="EC" id="5.2.1.8"/>
    </reaction>
</comment>
<evidence type="ECO:0000256" key="7">
    <source>
        <dbReference type="ARBA" id="ARBA00023186"/>
    </source>
</evidence>
<evidence type="ECO:0000256" key="3">
    <source>
        <dbReference type="ARBA" id="ARBA00013194"/>
    </source>
</evidence>
<evidence type="ECO:0000256" key="4">
    <source>
        <dbReference type="ARBA" id="ARBA00016902"/>
    </source>
</evidence>
<dbReference type="PROSITE" id="PS50059">
    <property type="entry name" value="FKBP_PPIASE"/>
    <property type="match status" value="1"/>
</dbReference>
<dbReference type="InterPro" id="IPR008881">
    <property type="entry name" value="Trigger_fac_ribosome-bd_bac"/>
</dbReference>
<dbReference type="EMBL" id="JAMFLX010000002">
    <property type="protein sequence ID" value="MCL6268728.1"/>
    <property type="molecule type" value="Genomic_DNA"/>
</dbReference>
<gene>
    <name evidence="11 15" type="primary">tig</name>
    <name evidence="15" type="ORF">M3P05_02035</name>
</gene>
<evidence type="ECO:0000313" key="16">
    <source>
        <dbReference type="Proteomes" id="UP001203338"/>
    </source>
</evidence>
<dbReference type="GO" id="GO:0003755">
    <property type="term" value="F:peptidyl-prolyl cis-trans isomerase activity"/>
    <property type="evidence" value="ECO:0007669"/>
    <property type="project" value="UniProtKB-EC"/>
</dbReference>
<dbReference type="NCBIfam" id="TIGR00115">
    <property type="entry name" value="tig"/>
    <property type="match status" value="1"/>
</dbReference>
<dbReference type="InterPro" id="IPR036611">
    <property type="entry name" value="Trigger_fac_ribosome-bd_sf"/>
</dbReference>
<evidence type="ECO:0000256" key="2">
    <source>
        <dbReference type="ARBA" id="ARBA00005464"/>
    </source>
</evidence>
<evidence type="ECO:0000313" key="15">
    <source>
        <dbReference type="EMBL" id="MCL6268728.1"/>
    </source>
</evidence>
<dbReference type="SUPFAM" id="SSF109998">
    <property type="entry name" value="Triger factor/SurA peptide-binding domain-like"/>
    <property type="match status" value="1"/>
</dbReference>
<evidence type="ECO:0000256" key="1">
    <source>
        <dbReference type="ARBA" id="ARBA00000971"/>
    </source>
</evidence>
<dbReference type="InterPro" id="IPR046357">
    <property type="entry name" value="PPIase_dom_sf"/>
</dbReference>
<evidence type="ECO:0000256" key="5">
    <source>
        <dbReference type="ARBA" id="ARBA00022618"/>
    </source>
</evidence>
<dbReference type="SUPFAM" id="SSF102735">
    <property type="entry name" value="Trigger factor ribosome-binding domain"/>
    <property type="match status" value="1"/>
</dbReference>
<comment type="function">
    <text evidence="11">Involved in protein export. Acts as a chaperone by maintaining the newly synthesized protein in an open conformation. Functions as a peptidyl-prolyl cis-trans isomerase.</text>
</comment>
<accession>A0ABT0PBG4</accession>
<evidence type="ECO:0000256" key="8">
    <source>
        <dbReference type="ARBA" id="ARBA00023235"/>
    </source>
</evidence>
<organism evidence="15 16">
    <name type="scientific">Parendozoicomonas callyspongiae</name>
    <dbReference type="NCBI Taxonomy" id="2942213"/>
    <lineage>
        <taxon>Bacteria</taxon>
        <taxon>Pseudomonadati</taxon>
        <taxon>Pseudomonadota</taxon>
        <taxon>Gammaproteobacteria</taxon>
        <taxon>Oceanospirillales</taxon>
        <taxon>Endozoicomonadaceae</taxon>
        <taxon>Parendozoicomonas</taxon>
    </lineage>
</organism>
<dbReference type="Gene3D" id="3.30.70.1050">
    <property type="entry name" value="Trigger factor ribosome-binding domain"/>
    <property type="match status" value="1"/>
</dbReference>
<feature type="domain" description="PPIase FKBP-type" evidence="14">
    <location>
        <begin position="163"/>
        <end position="256"/>
    </location>
</feature>
<evidence type="ECO:0000256" key="13">
    <source>
        <dbReference type="RuleBase" id="RU003914"/>
    </source>
</evidence>
<dbReference type="Gene3D" id="1.10.3120.10">
    <property type="entry name" value="Trigger factor, C-terminal domain"/>
    <property type="match status" value="1"/>
</dbReference>
<dbReference type="InterPro" id="IPR005215">
    <property type="entry name" value="Trig_fac"/>
</dbReference>
<dbReference type="SUPFAM" id="SSF54534">
    <property type="entry name" value="FKBP-like"/>
    <property type="match status" value="1"/>
</dbReference>
<dbReference type="Pfam" id="PF05697">
    <property type="entry name" value="Trigger_N"/>
    <property type="match status" value="1"/>
</dbReference>
<dbReference type="InterPro" id="IPR001179">
    <property type="entry name" value="PPIase_FKBP_dom"/>
</dbReference>
<evidence type="ECO:0000259" key="14">
    <source>
        <dbReference type="PROSITE" id="PS50059"/>
    </source>
</evidence>
<dbReference type="HAMAP" id="MF_00303">
    <property type="entry name" value="Trigger_factor_Tig"/>
    <property type="match status" value="1"/>
</dbReference>
<keyword evidence="8 11" id="KW-0413">Isomerase</keyword>
<protein>
    <recommendedName>
        <fullName evidence="4 11">Trigger factor</fullName>
        <shortName evidence="11">TF</shortName>
        <ecNumber evidence="3 11">5.2.1.8</ecNumber>
    </recommendedName>
    <alternativeName>
        <fullName evidence="10 11">PPIase</fullName>
    </alternativeName>
</protein>
<keyword evidence="7 11" id="KW-0143">Chaperone</keyword>
<keyword evidence="6 11" id="KW-0697">Rotamase</keyword>
<dbReference type="PIRSF" id="PIRSF003095">
    <property type="entry name" value="Trigger_factor"/>
    <property type="match status" value="1"/>
</dbReference>
<proteinExistence type="inferred from homology"/>